<feature type="compositionally biased region" description="Basic and acidic residues" evidence="1">
    <location>
        <begin position="169"/>
        <end position="194"/>
    </location>
</feature>
<evidence type="ECO:0000256" key="1">
    <source>
        <dbReference type="SAM" id="MobiDB-lite"/>
    </source>
</evidence>
<dbReference type="Proteomes" id="UP001611415">
    <property type="component" value="Unassembled WGS sequence"/>
</dbReference>
<sequence>MPGDEFLPHPELLATRAVTVAAEPAAVWPWLIQIGPGRGGAYTYDWIENLFGLDMHSANTILPQFQDLSVGDTLALGSTGPRMRAQIIERNRALVFASDDGDWIWSFGLYRTPEGTRLVSRNRIRRPGASPLGKFLYALVMEPGSLVMERKMLRGIKQRAERTPVMPGRADDITHPSPNDDRSTLTDPSRDVRR</sequence>
<accession>A0ABW7X092</accession>
<evidence type="ECO:0000313" key="3">
    <source>
        <dbReference type="Proteomes" id="UP001611415"/>
    </source>
</evidence>
<reference evidence="2 3" key="1">
    <citation type="submission" date="2024-10" db="EMBL/GenBank/DDBJ databases">
        <title>The Natural Products Discovery Center: Release of the First 8490 Sequenced Strains for Exploring Actinobacteria Biosynthetic Diversity.</title>
        <authorList>
            <person name="Kalkreuter E."/>
            <person name="Kautsar S.A."/>
            <person name="Yang D."/>
            <person name="Bader C.D."/>
            <person name="Teijaro C.N."/>
            <person name="Fluegel L."/>
            <person name="Davis C.M."/>
            <person name="Simpson J.R."/>
            <person name="Lauterbach L."/>
            <person name="Steele A.D."/>
            <person name="Gui C."/>
            <person name="Meng S."/>
            <person name="Li G."/>
            <person name="Viehrig K."/>
            <person name="Ye F."/>
            <person name="Su P."/>
            <person name="Kiefer A.F."/>
            <person name="Nichols A."/>
            <person name="Cepeda A.J."/>
            <person name="Yan W."/>
            <person name="Fan B."/>
            <person name="Jiang Y."/>
            <person name="Adhikari A."/>
            <person name="Zheng C.-J."/>
            <person name="Schuster L."/>
            <person name="Cowan T.M."/>
            <person name="Smanski M.J."/>
            <person name="Chevrette M.G."/>
            <person name="De Carvalho L.P.S."/>
            <person name="Shen B."/>
        </authorList>
    </citation>
    <scope>NUCLEOTIDE SEQUENCE [LARGE SCALE GENOMIC DNA]</scope>
    <source>
        <strain evidence="2 3">NPDC019275</strain>
    </source>
</reference>
<comment type="caution">
    <text evidence="2">The sequence shown here is derived from an EMBL/GenBank/DDBJ whole genome shotgun (WGS) entry which is preliminary data.</text>
</comment>
<dbReference type="RefSeq" id="WP_357402734.1">
    <property type="nucleotide sequence ID" value="NZ_JBEYCD010000003.1"/>
</dbReference>
<feature type="region of interest" description="Disordered" evidence="1">
    <location>
        <begin position="159"/>
        <end position="194"/>
    </location>
</feature>
<gene>
    <name evidence="2" type="ORF">ACH49W_14230</name>
</gene>
<organism evidence="2 3">
    <name type="scientific">Nocardia xishanensis</name>
    <dbReference type="NCBI Taxonomy" id="238964"/>
    <lineage>
        <taxon>Bacteria</taxon>
        <taxon>Bacillati</taxon>
        <taxon>Actinomycetota</taxon>
        <taxon>Actinomycetes</taxon>
        <taxon>Mycobacteriales</taxon>
        <taxon>Nocardiaceae</taxon>
        <taxon>Nocardia</taxon>
    </lineage>
</organism>
<dbReference type="EMBL" id="JBIRYO010000008">
    <property type="protein sequence ID" value="MFI2474529.1"/>
    <property type="molecule type" value="Genomic_DNA"/>
</dbReference>
<name>A0ABW7X092_9NOCA</name>
<keyword evidence="3" id="KW-1185">Reference proteome</keyword>
<protein>
    <submittedName>
        <fullName evidence="2">SRPBCC family protein</fullName>
    </submittedName>
</protein>
<evidence type="ECO:0000313" key="2">
    <source>
        <dbReference type="EMBL" id="MFI2474529.1"/>
    </source>
</evidence>
<proteinExistence type="predicted"/>